<name>A0AC58RUT6_TOBAC</name>
<keyword evidence="1" id="KW-1185">Reference proteome</keyword>
<dbReference type="RefSeq" id="XP_075076497.1">
    <property type="nucleotide sequence ID" value="XM_075220396.1"/>
</dbReference>
<reference evidence="1" key="1">
    <citation type="journal article" date="2014" name="Nat. Commun.">
        <title>The tobacco genome sequence and its comparison with those of tomato and potato.</title>
        <authorList>
            <person name="Sierro N."/>
            <person name="Battey J.N."/>
            <person name="Ouadi S."/>
            <person name="Bakaher N."/>
            <person name="Bovet L."/>
            <person name="Willig A."/>
            <person name="Goepfert S."/>
            <person name="Peitsch M.C."/>
            <person name="Ivanov N.V."/>
        </authorList>
    </citation>
    <scope>NUCLEOTIDE SEQUENCE [LARGE SCALE GENOMIC DNA]</scope>
</reference>
<evidence type="ECO:0000313" key="1">
    <source>
        <dbReference type="Proteomes" id="UP000790787"/>
    </source>
</evidence>
<gene>
    <name evidence="2" type="primary">LOC107787780</name>
</gene>
<proteinExistence type="predicted"/>
<accession>A0AC58RUT6</accession>
<sequence>MSSQDISSDSVPTHFVSNFGLTDDSSPKSPISQALEHIPSESSEGSAAGRGEYSTSPIASLSGESAGGGDEGDEEVPEGGSLRLGGLPILGNPKSGRIVKSHKLVSPNLSISAHKHFKYDQNIYYFIPKILLFKTKLFVYPVLQVHIINFSTFIQTHNCLFFKSVSVLKSVFQHLIFISYSKSAKPNGLYVPPSPEHSVTGVSSKDLTISSNLKARIYHPKLSITTAINQKLPILVYYHGGGFCVGSTFSFLSQRYLNLLVSEANIITVSAEYSLAPEHPLHVIYDDSWTALQWVTAHVLENPGLKKEPWLIDHADFRKIFVGGDSAGGNIAHNVILRAGVEGLNGGVKILGGILSFPYFQRKQGR</sequence>
<protein>
    <submittedName>
        <fullName evidence="2">Uncharacterized protein LOC107787780</fullName>
    </submittedName>
</protein>
<evidence type="ECO:0000313" key="2">
    <source>
        <dbReference type="RefSeq" id="XP_075076497.1"/>
    </source>
</evidence>
<reference evidence="2" key="2">
    <citation type="submission" date="2025-08" db="UniProtKB">
        <authorList>
            <consortium name="RefSeq"/>
        </authorList>
    </citation>
    <scope>IDENTIFICATION</scope>
    <source>
        <tissue evidence="2">Leaf</tissue>
    </source>
</reference>
<dbReference type="Proteomes" id="UP000790787">
    <property type="component" value="Chromosome 8"/>
</dbReference>
<organism evidence="1 2">
    <name type="scientific">Nicotiana tabacum</name>
    <name type="common">Common tobacco</name>
    <dbReference type="NCBI Taxonomy" id="4097"/>
    <lineage>
        <taxon>Eukaryota</taxon>
        <taxon>Viridiplantae</taxon>
        <taxon>Streptophyta</taxon>
        <taxon>Embryophyta</taxon>
        <taxon>Tracheophyta</taxon>
        <taxon>Spermatophyta</taxon>
        <taxon>Magnoliopsida</taxon>
        <taxon>eudicotyledons</taxon>
        <taxon>Gunneridae</taxon>
        <taxon>Pentapetalae</taxon>
        <taxon>asterids</taxon>
        <taxon>lamiids</taxon>
        <taxon>Solanales</taxon>
        <taxon>Solanaceae</taxon>
        <taxon>Nicotianoideae</taxon>
        <taxon>Nicotianeae</taxon>
        <taxon>Nicotiana</taxon>
    </lineage>
</organism>